<dbReference type="Gene3D" id="1.10.10.10">
    <property type="entry name" value="Winged helix-like DNA-binding domain superfamily/Winged helix DNA-binding domain"/>
    <property type="match status" value="1"/>
</dbReference>
<evidence type="ECO:0000256" key="1">
    <source>
        <dbReference type="ARBA" id="ARBA00023125"/>
    </source>
</evidence>
<dbReference type="NCBIfam" id="TIGR00738">
    <property type="entry name" value="rrf2_super"/>
    <property type="match status" value="1"/>
</dbReference>
<dbReference type="SUPFAM" id="SSF46785">
    <property type="entry name" value="Winged helix' DNA-binding domain"/>
    <property type="match status" value="1"/>
</dbReference>
<dbReference type="Proteomes" id="UP000231292">
    <property type="component" value="Unassembled WGS sequence"/>
</dbReference>
<accession>A0A2G9YLC8</accession>
<protein>
    <submittedName>
        <fullName evidence="2">Transcriptional regulator</fullName>
    </submittedName>
</protein>
<comment type="caution">
    <text evidence="2">The sequence shown here is derived from an EMBL/GenBank/DDBJ whole genome shotgun (WGS) entry which is preliminary data.</text>
</comment>
<name>A0A2G9YLC8_9BACT</name>
<evidence type="ECO:0000313" key="3">
    <source>
        <dbReference type="Proteomes" id="UP000231292"/>
    </source>
</evidence>
<keyword evidence="1" id="KW-0238">DNA-binding</keyword>
<dbReference type="GO" id="GO:0003700">
    <property type="term" value="F:DNA-binding transcription factor activity"/>
    <property type="evidence" value="ECO:0007669"/>
    <property type="project" value="TreeGrafter"/>
</dbReference>
<dbReference type="PANTHER" id="PTHR33221:SF5">
    <property type="entry name" value="HTH-TYPE TRANSCRIPTIONAL REGULATOR ISCR"/>
    <property type="match status" value="1"/>
</dbReference>
<dbReference type="InterPro" id="IPR036388">
    <property type="entry name" value="WH-like_DNA-bd_sf"/>
</dbReference>
<proteinExistence type="predicted"/>
<dbReference type="PANTHER" id="PTHR33221">
    <property type="entry name" value="WINGED HELIX-TURN-HELIX TRANSCRIPTIONAL REGULATOR, RRF2 FAMILY"/>
    <property type="match status" value="1"/>
</dbReference>
<reference evidence="2 3" key="1">
    <citation type="submission" date="2017-09" db="EMBL/GenBank/DDBJ databases">
        <title>Depth-based differentiation of microbial function through sediment-hosted aquifers and enrichment of novel symbionts in the deep terrestrial subsurface.</title>
        <authorList>
            <person name="Probst A.J."/>
            <person name="Ladd B."/>
            <person name="Jarett J.K."/>
            <person name="Geller-Mcgrath D.E."/>
            <person name="Sieber C.M."/>
            <person name="Emerson J.B."/>
            <person name="Anantharaman K."/>
            <person name="Thomas B.C."/>
            <person name="Malmstrom R."/>
            <person name="Stieglmeier M."/>
            <person name="Klingl A."/>
            <person name="Woyke T."/>
            <person name="Ryan C.M."/>
            <person name="Banfield J.F."/>
        </authorList>
    </citation>
    <scope>NUCLEOTIDE SEQUENCE [LARGE SCALE GENOMIC DNA]</scope>
    <source>
        <strain evidence="2">CG23_combo_of_CG06-09_8_20_14_all_41_10</strain>
    </source>
</reference>
<dbReference type="EMBL" id="PCRK01000055">
    <property type="protein sequence ID" value="PIP19513.1"/>
    <property type="molecule type" value="Genomic_DNA"/>
</dbReference>
<evidence type="ECO:0000313" key="2">
    <source>
        <dbReference type="EMBL" id="PIP19513.1"/>
    </source>
</evidence>
<dbReference type="AlphaFoldDB" id="A0A2G9YLC8"/>
<sequence>MRITYKGDYALKTLLDLAVNYGSNPISISELAKRADIPIKFLEQILLELKKGGFVESRRGKIGGYLLSRHPAKITLGEVIRFIDGPIEPIACVRDGYKGCSDLEGCVFKKIWSEISECTSSIIGRVNFEDLAKKSNKPKEEFIYQI</sequence>
<dbReference type="GO" id="GO:0003677">
    <property type="term" value="F:DNA binding"/>
    <property type="evidence" value="ECO:0007669"/>
    <property type="project" value="UniProtKB-KW"/>
</dbReference>
<organism evidence="2 3">
    <name type="scientific">Candidatus Sherwoodlollariibacterium unditelluris</name>
    <dbReference type="NCBI Taxonomy" id="1974757"/>
    <lineage>
        <taxon>Bacteria</taxon>
        <taxon>Pseudomonadati</taxon>
        <taxon>Candidatus Omnitrophota</taxon>
        <taxon>Candidatus Sherwoodlollariibacterium</taxon>
    </lineage>
</organism>
<dbReference type="PROSITE" id="PS51197">
    <property type="entry name" value="HTH_RRF2_2"/>
    <property type="match status" value="1"/>
</dbReference>
<gene>
    <name evidence="2" type="ORF">COX41_02535</name>
</gene>
<dbReference type="InterPro" id="IPR000944">
    <property type="entry name" value="Tscrpt_reg_Rrf2"/>
</dbReference>
<dbReference type="InterPro" id="IPR036390">
    <property type="entry name" value="WH_DNA-bd_sf"/>
</dbReference>
<dbReference type="Pfam" id="PF02082">
    <property type="entry name" value="Rrf2"/>
    <property type="match status" value="1"/>
</dbReference>
<dbReference type="GO" id="GO:0005829">
    <property type="term" value="C:cytosol"/>
    <property type="evidence" value="ECO:0007669"/>
    <property type="project" value="TreeGrafter"/>
</dbReference>